<dbReference type="AlphaFoldDB" id="A0A077LSM9"/>
<organism evidence="3 4">
    <name type="scientific">Nostocoides japonicum T1-X7</name>
    <dbReference type="NCBI Taxonomy" id="1194083"/>
    <lineage>
        <taxon>Bacteria</taxon>
        <taxon>Bacillati</taxon>
        <taxon>Actinomycetota</taxon>
        <taxon>Actinomycetes</taxon>
        <taxon>Micrococcales</taxon>
        <taxon>Intrasporangiaceae</taxon>
        <taxon>Nostocoides</taxon>
    </lineage>
</organism>
<sequence>MTARGADRRPPPGVRSADPAPGGLVTTRRAVLVGAAAVVAGAVAGCSGLATSSPVQPGLDVNGASTAPLQYVPPGPQPGAEPADIIRGFLRAGTASDGNYDVARTFLTEAAAKTWVPDNDAVIYDKETPLLLTDFGAGQWRLAATQIARIETDGRYLPSVPGSPVAAELTLTEVEGQWRIASLPDGFGRWVSSSDTDRLFSAYRVFYLAVDSGAAVPDLRWFPQDHLPTRLAKALLDDVPAYLVGTVRTAIPPDATVESVPTKAGVATVDLTGTFSTTASARRAVWTQVVLTVAQLPEVSEVMVQSGGATLDYAGKPTGPLTPAEVTPATSETASVPPVLRKGSTVVQANARDLLDGEQPGRASPQPRRTYPAIDPDWRWLALGPRGDELAAVAGDGRELSRWRNNNQYEVPVSAARISRPAYDSRGVLWFGGVGVGAAQRLWAVDATANPADAKAARARAVAARWLTGRIVVAVVPASDDERLAVVSTDAKGHGTRVDIAGIVRGRDRFPTSLAAPLRVGTPLSGAGDITWIDDTSVAVLGAVGSAALRPYVLSVGGQLTGLSAVPRATAVTTLSGQRDVVVTSTDNVIRIRAGNEWVVLARGSDFAVAPG</sequence>
<evidence type="ECO:0000313" key="3">
    <source>
        <dbReference type="EMBL" id="CCH76013.1"/>
    </source>
</evidence>
<dbReference type="Pfam" id="PF25976">
    <property type="entry name" value="LpqB_N"/>
    <property type="match status" value="1"/>
</dbReference>
<keyword evidence="3" id="KW-0449">Lipoprotein</keyword>
<comment type="caution">
    <text evidence="3">The sequence shown here is derived from an EMBL/GenBank/DDBJ whole genome shotgun (WGS) entry which is preliminary data.</text>
</comment>
<dbReference type="Proteomes" id="UP000035721">
    <property type="component" value="Unassembled WGS sequence"/>
</dbReference>
<dbReference type="InterPro" id="IPR019606">
    <property type="entry name" value="GerMN"/>
</dbReference>
<dbReference type="EMBL" id="CAJB01000003">
    <property type="protein sequence ID" value="CCH76013.1"/>
    <property type="molecule type" value="Genomic_DNA"/>
</dbReference>
<evidence type="ECO:0000256" key="1">
    <source>
        <dbReference type="SAM" id="MobiDB-lite"/>
    </source>
</evidence>
<dbReference type="SMART" id="SM00909">
    <property type="entry name" value="Germane"/>
    <property type="match status" value="1"/>
</dbReference>
<evidence type="ECO:0000259" key="2">
    <source>
        <dbReference type="SMART" id="SM00909"/>
    </source>
</evidence>
<gene>
    <name evidence="3" type="ORF">BN12_1000004</name>
</gene>
<reference evidence="3 4" key="1">
    <citation type="journal article" date="2013" name="ISME J.">
        <title>A metabolic model for members of the genus Tetrasphaera involved in enhanced biological phosphorus removal.</title>
        <authorList>
            <person name="Kristiansen R."/>
            <person name="Nguyen H.T.T."/>
            <person name="Saunders A.M."/>
            <person name="Nielsen J.L."/>
            <person name="Wimmer R."/>
            <person name="Le V.Q."/>
            <person name="McIlroy S.J."/>
            <person name="Petrovski S."/>
            <person name="Seviour R.J."/>
            <person name="Calteau A."/>
            <person name="Nielsen K.L."/>
            <person name="Nielsen P.H."/>
        </authorList>
    </citation>
    <scope>NUCLEOTIDE SEQUENCE [LARGE SCALE GENOMIC DNA]</scope>
    <source>
        <strain evidence="3 4">T1-X7</strain>
    </source>
</reference>
<dbReference type="InterPro" id="IPR059026">
    <property type="entry name" value="LpqB_N"/>
</dbReference>
<feature type="compositionally biased region" description="Basic and acidic residues" evidence="1">
    <location>
        <begin position="1"/>
        <end position="10"/>
    </location>
</feature>
<feature type="region of interest" description="Disordered" evidence="1">
    <location>
        <begin position="1"/>
        <end position="22"/>
    </location>
</feature>
<keyword evidence="4" id="KW-1185">Reference proteome</keyword>
<proteinExistence type="predicted"/>
<protein>
    <submittedName>
        <fullName evidence="3">Putative Lipoprotein</fullName>
    </submittedName>
</protein>
<feature type="domain" description="GerMN" evidence="2">
    <location>
        <begin position="228"/>
        <end position="315"/>
    </location>
</feature>
<name>A0A077LSM9_9MICO</name>
<dbReference type="Pfam" id="PF10646">
    <property type="entry name" value="Germane"/>
    <property type="match status" value="1"/>
</dbReference>
<evidence type="ECO:0000313" key="4">
    <source>
        <dbReference type="Proteomes" id="UP000035721"/>
    </source>
</evidence>
<dbReference type="STRING" id="1194083.BN12_1000004"/>
<accession>A0A077LSM9</accession>